<accession>A0AAT9FIN9</accession>
<name>A0AAT9FIN9_9BACT</name>
<reference evidence="3" key="1">
    <citation type="submission" date="2024-07" db="EMBL/GenBank/DDBJ databases">
        <title>Complete genome sequence of Verrucomicrobiaceae bacterium NT6N.</title>
        <authorList>
            <person name="Huang C."/>
            <person name="Takami H."/>
            <person name="Hamasaki K."/>
        </authorList>
    </citation>
    <scope>NUCLEOTIDE SEQUENCE</scope>
    <source>
        <strain evidence="3">NT6N</strain>
    </source>
</reference>
<proteinExistence type="predicted"/>
<organism evidence="3">
    <name type="scientific">Oceaniferula spumae</name>
    <dbReference type="NCBI Taxonomy" id="2979115"/>
    <lineage>
        <taxon>Bacteria</taxon>
        <taxon>Pseudomonadati</taxon>
        <taxon>Verrucomicrobiota</taxon>
        <taxon>Verrucomicrobiia</taxon>
        <taxon>Verrucomicrobiales</taxon>
        <taxon>Verrucomicrobiaceae</taxon>
        <taxon>Oceaniferula</taxon>
    </lineage>
</organism>
<keyword evidence="1" id="KW-0732">Signal</keyword>
<feature type="domain" description="Ice-binding protein C-terminal" evidence="2">
    <location>
        <begin position="203"/>
        <end position="225"/>
    </location>
</feature>
<evidence type="ECO:0000256" key="1">
    <source>
        <dbReference type="SAM" id="SignalP"/>
    </source>
</evidence>
<evidence type="ECO:0000313" key="3">
    <source>
        <dbReference type="EMBL" id="BDS05875.1"/>
    </source>
</evidence>
<gene>
    <name evidence="3" type="ORF">NT6N_09150</name>
</gene>
<dbReference type="Pfam" id="PF07589">
    <property type="entry name" value="PEP-CTERM"/>
    <property type="match status" value="1"/>
</dbReference>
<feature type="chain" id="PRO_5043916423" description="Ice-binding protein C-terminal domain-containing protein" evidence="1">
    <location>
        <begin position="21"/>
        <end position="227"/>
    </location>
</feature>
<evidence type="ECO:0000259" key="2">
    <source>
        <dbReference type="Pfam" id="PF07589"/>
    </source>
</evidence>
<dbReference type="EMBL" id="AP026866">
    <property type="protein sequence ID" value="BDS05875.1"/>
    <property type="molecule type" value="Genomic_DNA"/>
</dbReference>
<sequence length="227" mass="23705">MKKILYTAGTCLLATGLAQSATFAITNWDGNGSDTTFSGFAVSAAVADGNDLIYTWTRSGNLDGMGPANDTLSFDLRHEAFTGSSYSSPNVTLGNSHDLGGVSLQHFGPGGDLDNNQSFRLSIENIVFTQGEALGWEATFDGFSDINRFGGSGTADYYFGTTGAETVVGGGNFTGPVQVLTVTSTTANSRFRNLDFAITTAEAIPEPSSAALVGLGGLALILRRRRS</sequence>
<dbReference type="NCBIfam" id="TIGR02595">
    <property type="entry name" value="PEP_CTERM"/>
    <property type="match status" value="1"/>
</dbReference>
<dbReference type="InterPro" id="IPR013424">
    <property type="entry name" value="Ice-binding_C"/>
</dbReference>
<feature type="signal peptide" evidence="1">
    <location>
        <begin position="1"/>
        <end position="20"/>
    </location>
</feature>
<protein>
    <recommendedName>
        <fullName evidence="2">Ice-binding protein C-terminal domain-containing protein</fullName>
    </recommendedName>
</protein>
<dbReference type="AlphaFoldDB" id="A0AAT9FIN9"/>
<dbReference type="KEGG" id="osu:NT6N_09150"/>